<dbReference type="STRING" id="1472767.AOX59_14585"/>
<protein>
    <recommendedName>
        <fullName evidence="3">DUF4901 domain-containing protein</fullName>
    </recommendedName>
</protein>
<sequence length="423" mass="48913">MAEEFQTVVDDIRESLSLNNHKLKRHHFFREKNHFNETTYILSMEWFPENSNIATDDYNPEGTAVVDVNFHTKEIKQILFVNNVNSADHSVYPSSVVKEDVIDWIEDMTALTFGRQFLIAQEDEQKLVFRAAVDNIPVSPSGMIRVEFNENGLLTLFSIDGEFPTEEQIEWEPFALTPDTYEPVAETQCQLLELPSQEQEKWLPVYGMEELFLTNDATRTIPFTFGEDRSSFIPKDEVLRWDAPLEGNFERKEIDLSSEVTFETVLANTPHPDTFPLTDEEVEACEREVLSFMRLVYPNESGKRSLTGFYLKDGYIKAEIKPVHDAKKALNLKINLIIERNTLRAVNYFDQDNLFEAFKHFAKSDKPILSSEEAFEKLRGHLDIDPVYVYDSERETYIMCGKLDCDYGVNAVTGEVLKLNEMF</sequence>
<proteinExistence type="predicted"/>
<reference evidence="1 2" key="1">
    <citation type="submission" date="2016-01" db="EMBL/GenBank/DDBJ databases">
        <title>Complete genome sequence of strain Lentibacillus amyloliquefaciens LAM0015T isolated from saline sediment.</title>
        <authorList>
            <person name="Wang J.-L."/>
            <person name="He M.-X."/>
        </authorList>
    </citation>
    <scope>NUCLEOTIDE SEQUENCE [LARGE SCALE GENOMIC DNA]</scope>
    <source>
        <strain evidence="1 2">LAM0015</strain>
    </source>
</reference>
<accession>A0A0U4DWE2</accession>
<dbReference type="AlphaFoldDB" id="A0A0U4DWE2"/>
<evidence type="ECO:0000313" key="2">
    <source>
        <dbReference type="Proteomes" id="UP000050331"/>
    </source>
</evidence>
<gene>
    <name evidence="1" type="ORF">AOX59_14585</name>
</gene>
<name>A0A0U4DWE2_9BACI</name>
<evidence type="ECO:0000313" key="1">
    <source>
        <dbReference type="EMBL" id="ALX49688.1"/>
    </source>
</evidence>
<organism evidence="1 2">
    <name type="scientific">Lentibacillus amyloliquefaciens</name>
    <dbReference type="NCBI Taxonomy" id="1472767"/>
    <lineage>
        <taxon>Bacteria</taxon>
        <taxon>Bacillati</taxon>
        <taxon>Bacillota</taxon>
        <taxon>Bacilli</taxon>
        <taxon>Bacillales</taxon>
        <taxon>Bacillaceae</taxon>
        <taxon>Lentibacillus</taxon>
    </lineage>
</organism>
<dbReference type="Proteomes" id="UP000050331">
    <property type="component" value="Chromosome"/>
</dbReference>
<dbReference type="EMBL" id="CP013862">
    <property type="protein sequence ID" value="ALX49688.1"/>
    <property type="molecule type" value="Genomic_DNA"/>
</dbReference>
<dbReference type="KEGG" id="lao:AOX59_14585"/>
<evidence type="ECO:0008006" key="3">
    <source>
        <dbReference type="Google" id="ProtNLM"/>
    </source>
</evidence>
<keyword evidence="2" id="KW-1185">Reference proteome</keyword>